<accession>A0A2N7X3N7</accession>
<comment type="caution">
    <text evidence="1">The sequence shown here is derived from an EMBL/GenBank/DDBJ whole genome shotgun (WGS) entry which is preliminary data.</text>
</comment>
<evidence type="ECO:0000313" key="2">
    <source>
        <dbReference type="Proteomes" id="UP000235777"/>
    </source>
</evidence>
<name>A0A2N7X3N7_9BURK</name>
<dbReference type="EMBL" id="PNYC01000007">
    <property type="protein sequence ID" value="PMS36368.1"/>
    <property type="molecule type" value="Genomic_DNA"/>
</dbReference>
<evidence type="ECO:0000313" key="1">
    <source>
        <dbReference type="EMBL" id="PMS36368.1"/>
    </source>
</evidence>
<protein>
    <submittedName>
        <fullName evidence="1">Uncharacterized protein</fullName>
    </submittedName>
</protein>
<gene>
    <name evidence="1" type="ORF">C0Z20_12895</name>
</gene>
<proteinExistence type="predicted"/>
<keyword evidence="2" id="KW-1185">Reference proteome</keyword>
<dbReference type="AlphaFoldDB" id="A0A2N7X3N7"/>
<organism evidence="1 2">
    <name type="scientific">Trinickia symbiotica</name>
    <dbReference type="NCBI Taxonomy" id="863227"/>
    <lineage>
        <taxon>Bacteria</taxon>
        <taxon>Pseudomonadati</taxon>
        <taxon>Pseudomonadota</taxon>
        <taxon>Betaproteobacteria</taxon>
        <taxon>Burkholderiales</taxon>
        <taxon>Burkholderiaceae</taxon>
        <taxon>Trinickia</taxon>
    </lineage>
</organism>
<dbReference type="STRING" id="863227.GCA_000373005_05096"/>
<dbReference type="Proteomes" id="UP000235777">
    <property type="component" value="Unassembled WGS sequence"/>
</dbReference>
<sequence length="196" mass="22009">MAISATSVSPHANADPMRRLNTIDVDNYGANNPRFEMTQEFAACAKTVAGKGNFALERGWGEKYRYYELLSEDNCFYETKELRWLVTASRQEDNFRWQCRMRLTNRFDAEIRWFRTKVEVEPVDPVAPGASDLCTDGTLFKSAICESSDKASWERANCLNQDSDMHGNILIKLGGPPLPAAPASWSVNPLTTSASQ</sequence>
<reference evidence="1 2" key="1">
    <citation type="submission" date="2018-01" db="EMBL/GenBank/DDBJ databases">
        <title>Whole genome analyses suggest that Burkholderia sensu lato contains two further novel genera in the rhizoxinica-symbiotica group Mycetohabitans gen. nov., and Trinickia gen. nov.: implications for the evolution of diazotrophy and nodulation in the Burkholderiaceae.</title>
        <authorList>
            <person name="Estrada-de los Santos P."/>
            <person name="Palmer M."/>
            <person name="Chavez-Ramirez B."/>
            <person name="Beukes C."/>
            <person name="Steenkamp E.T."/>
            <person name="Hirsch A.M."/>
            <person name="Manyaka P."/>
            <person name="Maluk M."/>
            <person name="Lafos M."/>
            <person name="Crook M."/>
            <person name="Gross E."/>
            <person name="Simon M.F."/>
            <person name="Bueno dos Reis Junior F."/>
            <person name="Poole P.S."/>
            <person name="Venter S.N."/>
            <person name="James E.K."/>
        </authorList>
    </citation>
    <scope>NUCLEOTIDE SEQUENCE [LARGE SCALE GENOMIC DNA]</scope>
    <source>
        <strain evidence="1 2">JPY 581</strain>
    </source>
</reference>